<evidence type="ECO:0000313" key="1">
    <source>
        <dbReference type="EMBL" id="RIA92005.1"/>
    </source>
</evidence>
<proteinExistence type="predicted"/>
<dbReference type="SUPFAM" id="SSF52047">
    <property type="entry name" value="RNI-like"/>
    <property type="match status" value="1"/>
</dbReference>
<comment type="caution">
    <text evidence="1">The sequence shown here is derived from an EMBL/GenBank/DDBJ whole genome shotgun (WGS) entry which is preliminary data.</text>
</comment>
<dbReference type="OrthoDB" id="2428618at2759"/>
<keyword evidence="2" id="KW-1185">Reference proteome</keyword>
<organism evidence="1 2">
    <name type="scientific">Glomus cerebriforme</name>
    <dbReference type="NCBI Taxonomy" id="658196"/>
    <lineage>
        <taxon>Eukaryota</taxon>
        <taxon>Fungi</taxon>
        <taxon>Fungi incertae sedis</taxon>
        <taxon>Mucoromycota</taxon>
        <taxon>Glomeromycotina</taxon>
        <taxon>Glomeromycetes</taxon>
        <taxon>Glomerales</taxon>
        <taxon>Glomeraceae</taxon>
        <taxon>Glomus</taxon>
    </lineage>
</organism>
<dbReference type="Gene3D" id="3.80.10.10">
    <property type="entry name" value="Ribonuclease Inhibitor"/>
    <property type="match status" value="1"/>
</dbReference>
<dbReference type="AlphaFoldDB" id="A0A397T6M9"/>
<name>A0A397T6M9_9GLOM</name>
<dbReference type="EMBL" id="QKYT01000137">
    <property type="protein sequence ID" value="RIA92005.1"/>
    <property type="molecule type" value="Genomic_DNA"/>
</dbReference>
<gene>
    <name evidence="1" type="ORF">C1645_821248</name>
</gene>
<evidence type="ECO:0000313" key="2">
    <source>
        <dbReference type="Proteomes" id="UP000265703"/>
    </source>
</evidence>
<reference evidence="1 2" key="1">
    <citation type="submission" date="2018-06" db="EMBL/GenBank/DDBJ databases">
        <title>Comparative genomics reveals the genomic features of Rhizophagus irregularis, R. cerebriforme, R. diaphanum and Gigaspora rosea, and their symbiotic lifestyle signature.</title>
        <authorList>
            <person name="Morin E."/>
            <person name="San Clemente H."/>
            <person name="Chen E.C.H."/>
            <person name="De La Providencia I."/>
            <person name="Hainaut M."/>
            <person name="Kuo A."/>
            <person name="Kohler A."/>
            <person name="Murat C."/>
            <person name="Tang N."/>
            <person name="Roy S."/>
            <person name="Loubradou J."/>
            <person name="Henrissat B."/>
            <person name="Grigoriev I.V."/>
            <person name="Corradi N."/>
            <person name="Roux C."/>
            <person name="Martin F.M."/>
        </authorList>
    </citation>
    <scope>NUCLEOTIDE SEQUENCE [LARGE SCALE GENOMIC DNA]</scope>
    <source>
        <strain evidence="1 2">DAOM 227022</strain>
    </source>
</reference>
<dbReference type="InterPro" id="IPR032675">
    <property type="entry name" value="LRR_dom_sf"/>
</dbReference>
<protein>
    <submittedName>
        <fullName evidence="1">Uncharacterized protein</fullName>
    </submittedName>
</protein>
<sequence>MIVIPEILEMIFYHLYYPIFHPNFLLSCALVSRSWSSNALSFLWRKPFVHNKGENIRVKQIQQFRIFLSFLPDQLLNQVGLKNYSNKQKKFNYNYLSYIKELYYIKLYESCLEFWEDEIIMRDEIDCRNMEEYQTFECTSNHPSEYFLQEKILPLINELYNLIILKYEAKIKYFEFSIPKKICSCNYIPTNYFKISQNFSSECFSALQSFKCNGRYNYPYKNLFKELIKYSKNIMEIKFENFELLEENLDYMKKLIYSQKRLRNIEFEFLIKQDFSNLFDSLNEKKNLQYIKIFYCSFNKLFPIKILSLCKNLKKLSIESSEIGYDDDLIHYEINPFTKLKSLKIIKSKLFKDVFNQLFSQGSNLERIIIREMDLLNKYSNIIPLICLNCHQLKFLKIGLTEKTFIYLLDILENCNKLQNLIIYDEHYEIENDDYMNIFSSNLIIDHLSFGQVFRRMGKLINHNLKKLYFTSFYYFSEDEFDEFLINCKINGILKYLSINICGDKENILTLLKNYSNAINKNLIIKKWETKNYDGKKERFYHIFVVEFT</sequence>
<accession>A0A397T6M9</accession>
<dbReference type="Proteomes" id="UP000265703">
    <property type="component" value="Unassembled WGS sequence"/>
</dbReference>